<sequence length="112" mass="12723">MPQQYPERQPSFPSQKGQRRPQRQAREQKGETRWGNLQCCSVFTRLYRIGSGGLDHVRVCEHGPVPACLAHIAVCSRSPQLVNYWGEGLLTRLVLPVVDEEGKETGGYKRME</sequence>
<organism evidence="2">
    <name type="scientific">Chromera velia CCMP2878</name>
    <dbReference type="NCBI Taxonomy" id="1169474"/>
    <lineage>
        <taxon>Eukaryota</taxon>
        <taxon>Sar</taxon>
        <taxon>Alveolata</taxon>
        <taxon>Colpodellida</taxon>
        <taxon>Chromeraceae</taxon>
        <taxon>Chromera</taxon>
    </lineage>
</organism>
<dbReference type="EMBL" id="CDMZ01001063">
    <property type="protein sequence ID" value="CEM26517.1"/>
    <property type="molecule type" value="Genomic_DNA"/>
</dbReference>
<name>A0A0G4GBL6_9ALVE</name>
<feature type="region of interest" description="Disordered" evidence="1">
    <location>
        <begin position="1"/>
        <end position="32"/>
    </location>
</feature>
<evidence type="ECO:0000256" key="1">
    <source>
        <dbReference type="SAM" id="MobiDB-lite"/>
    </source>
</evidence>
<reference evidence="2" key="1">
    <citation type="submission" date="2014-11" db="EMBL/GenBank/DDBJ databases">
        <authorList>
            <person name="Otto D Thomas"/>
            <person name="Naeem Raeece"/>
        </authorList>
    </citation>
    <scope>NUCLEOTIDE SEQUENCE</scope>
</reference>
<dbReference type="VEuPathDB" id="CryptoDB:Cvel_21162"/>
<protein>
    <submittedName>
        <fullName evidence="2">Uncharacterized protein</fullName>
    </submittedName>
</protein>
<gene>
    <name evidence="2" type="ORF">Cvel_21162</name>
</gene>
<proteinExistence type="predicted"/>
<dbReference type="AlphaFoldDB" id="A0A0G4GBL6"/>
<evidence type="ECO:0000313" key="2">
    <source>
        <dbReference type="EMBL" id="CEM26517.1"/>
    </source>
</evidence>
<accession>A0A0G4GBL6</accession>